<evidence type="ECO:0000313" key="2">
    <source>
        <dbReference type="EMBL" id="KRY62365.1"/>
    </source>
</evidence>
<dbReference type="Proteomes" id="UP000054632">
    <property type="component" value="Unassembled WGS sequence"/>
</dbReference>
<gene>
    <name evidence="2" type="ORF">T4A_115</name>
</gene>
<organism evidence="2 3">
    <name type="scientific">Trichinella pseudospiralis</name>
    <name type="common">Parasitic roundworm</name>
    <dbReference type="NCBI Taxonomy" id="6337"/>
    <lineage>
        <taxon>Eukaryota</taxon>
        <taxon>Metazoa</taxon>
        <taxon>Ecdysozoa</taxon>
        <taxon>Nematoda</taxon>
        <taxon>Enoplea</taxon>
        <taxon>Dorylaimia</taxon>
        <taxon>Trichinellida</taxon>
        <taxon>Trichinellidae</taxon>
        <taxon>Trichinella</taxon>
    </lineage>
</organism>
<dbReference type="EMBL" id="JYDR01002348">
    <property type="protein sequence ID" value="KRY62365.1"/>
    <property type="molecule type" value="Genomic_DNA"/>
</dbReference>
<proteinExistence type="predicted"/>
<protein>
    <submittedName>
        <fullName evidence="2">Uncharacterized protein</fullName>
    </submittedName>
</protein>
<accession>A0A0V1DLC3</accession>
<name>A0A0V1DLC3_TRIPS</name>
<feature type="region of interest" description="Disordered" evidence="1">
    <location>
        <begin position="1"/>
        <end position="32"/>
    </location>
</feature>
<reference evidence="2 3" key="1">
    <citation type="submission" date="2015-01" db="EMBL/GenBank/DDBJ databases">
        <title>Evolution of Trichinella species and genotypes.</title>
        <authorList>
            <person name="Korhonen P.K."/>
            <person name="Edoardo P."/>
            <person name="Giuseppe L.R."/>
            <person name="Gasser R.B."/>
        </authorList>
    </citation>
    <scope>NUCLEOTIDE SEQUENCE [LARGE SCALE GENOMIC DNA]</scope>
    <source>
        <strain evidence="2">ISS13</strain>
    </source>
</reference>
<evidence type="ECO:0000256" key="1">
    <source>
        <dbReference type="SAM" id="MobiDB-lite"/>
    </source>
</evidence>
<sequence length="32" mass="3478">MQYCCVESGVSESRRENAKNGAGPKHSVQPVE</sequence>
<evidence type="ECO:0000313" key="3">
    <source>
        <dbReference type="Proteomes" id="UP000054632"/>
    </source>
</evidence>
<comment type="caution">
    <text evidence="2">The sequence shown here is derived from an EMBL/GenBank/DDBJ whole genome shotgun (WGS) entry which is preliminary data.</text>
</comment>
<dbReference type="AlphaFoldDB" id="A0A0V1DLC3"/>